<reference evidence="3 4" key="1">
    <citation type="submission" date="2019-03" db="EMBL/GenBank/DDBJ databases">
        <title>Genomic analyses of the natural microbiome of Caenorhabditis elegans.</title>
        <authorList>
            <person name="Samuel B."/>
        </authorList>
    </citation>
    <scope>NUCLEOTIDE SEQUENCE [LARGE SCALE GENOMIC DNA]</scope>
    <source>
        <strain evidence="3 4">JUb65</strain>
    </source>
</reference>
<dbReference type="Proteomes" id="UP000295764">
    <property type="component" value="Unassembled WGS sequence"/>
</dbReference>
<feature type="domain" description="VOC" evidence="2">
    <location>
        <begin position="138"/>
        <end position="273"/>
    </location>
</feature>
<dbReference type="InterPro" id="IPR037523">
    <property type="entry name" value="VOC_core"/>
</dbReference>
<dbReference type="PANTHER" id="PTHR33993">
    <property type="entry name" value="GLYOXALASE-RELATED"/>
    <property type="match status" value="1"/>
</dbReference>
<dbReference type="RefSeq" id="WP_133518603.1">
    <property type="nucleotide sequence ID" value="NZ_SNVW01000002.1"/>
</dbReference>
<dbReference type="EMBL" id="SNVW01000002">
    <property type="protein sequence ID" value="TDN45616.1"/>
    <property type="molecule type" value="Genomic_DNA"/>
</dbReference>
<dbReference type="SUPFAM" id="SSF54593">
    <property type="entry name" value="Glyoxalase/Bleomycin resistance protein/Dihydroxybiphenyl dioxygenase"/>
    <property type="match status" value="2"/>
</dbReference>
<dbReference type="InterPro" id="IPR041581">
    <property type="entry name" value="Glyoxalase_6"/>
</dbReference>
<organism evidence="3 4">
    <name type="scientific">Curtobacterium flaccumfaciens</name>
    <dbReference type="NCBI Taxonomy" id="2035"/>
    <lineage>
        <taxon>Bacteria</taxon>
        <taxon>Bacillati</taxon>
        <taxon>Actinomycetota</taxon>
        <taxon>Actinomycetes</taxon>
        <taxon>Micrococcales</taxon>
        <taxon>Microbacteriaceae</taxon>
        <taxon>Curtobacterium</taxon>
    </lineage>
</organism>
<dbReference type="PANTHER" id="PTHR33993:SF14">
    <property type="entry name" value="GB|AAF24581.1"/>
    <property type="match status" value="1"/>
</dbReference>
<evidence type="ECO:0000259" key="2">
    <source>
        <dbReference type="PROSITE" id="PS51819"/>
    </source>
</evidence>
<sequence>MTDTTPRSYPQGVPSWIEARHPDPDGATAFYTGLFGWDVDERLPPGAPGSYRIVSIDGRDVGAIASSDDPATWTTYIAVDDADATAARVVELGGTAAEPADAGPGGSAGRGVDCIDPRGAAFALWQARERVGAQHINAPGGWVFSDLRSREPETAVAFYERLFGWQVSDVREGPSAMVRLPGYGDHLAATSDPDIRERQVGAPEGFADVIGALARIDAGPDDWHVSFSVADRDDAAALAERLGGRVLDTWDGFWTRAAELQDPQGATFRVTQFAPDGD</sequence>
<comment type="caution">
    <text evidence="3">The sequence shown here is derived from an EMBL/GenBank/DDBJ whole genome shotgun (WGS) entry which is preliminary data.</text>
</comment>
<dbReference type="OrthoDB" id="9793039at2"/>
<accession>A0A4R6DL53</accession>
<dbReference type="InterPro" id="IPR052164">
    <property type="entry name" value="Anthracycline_SecMetBiosynth"/>
</dbReference>
<feature type="domain" description="VOC" evidence="2">
    <location>
        <begin position="13"/>
        <end position="127"/>
    </location>
</feature>
<dbReference type="PROSITE" id="PS51819">
    <property type="entry name" value="VOC"/>
    <property type="match status" value="2"/>
</dbReference>
<protein>
    <recommendedName>
        <fullName evidence="2">VOC domain-containing protein</fullName>
    </recommendedName>
</protein>
<name>A0A4R6DL53_9MICO</name>
<evidence type="ECO:0000313" key="4">
    <source>
        <dbReference type="Proteomes" id="UP000295764"/>
    </source>
</evidence>
<proteinExistence type="predicted"/>
<feature type="region of interest" description="Disordered" evidence="1">
    <location>
        <begin position="1"/>
        <end position="22"/>
    </location>
</feature>
<dbReference type="AlphaFoldDB" id="A0A4R6DL53"/>
<gene>
    <name evidence="3" type="ORF">EDF64_10224</name>
</gene>
<dbReference type="Gene3D" id="3.10.180.10">
    <property type="entry name" value="2,3-Dihydroxybiphenyl 1,2-Dioxygenase, domain 1"/>
    <property type="match status" value="2"/>
</dbReference>
<evidence type="ECO:0000256" key="1">
    <source>
        <dbReference type="SAM" id="MobiDB-lite"/>
    </source>
</evidence>
<dbReference type="Pfam" id="PF18029">
    <property type="entry name" value="Glyoxalase_6"/>
    <property type="match status" value="2"/>
</dbReference>
<evidence type="ECO:0000313" key="3">
    <source>
        <dbReference type="EMBL" id="TDN45616.1"/>
    </source>
</evidence>
<dbReference type="InterPro" id="IPR029068">
    <property type="entry name" value="Glyas_Bleomycin-R_OHBP_Dase"/>
</dbReference>